<gene>
    <name evidence="2" type="ORF">A2919_02370</name>
</gene>
<dbReference type="Proteomes" id="UP000178835">
    <property type="component" value="Unassembled WGS sequence"/>
</dbReference>
<evidence type="ECO:0008006" key="4">
    <source>
        <dbReference type="Google" id="ProtNLM"/>
    </source>
</evidence>
<feature type="transmembrane region" description="Helical" evidence="1">
    <location>
        <begin position="7"/>
        <end position="27"/>
    </location>
</feature>
<accession>A0A1G2HEQ8</accession>
<name>A0A1G2HEQ8_9BACT</name>
<dbReference type="EMBL" id="MHOH01000011">
    <property type="protein sequence ID" value="OGZ60869.1"/>
    <property type="molecule type" value="Genomic_DNA"/>
</dbReference>
<organism evidence="2 3">
    <name type="scientific">Candidatus Spechtbacteria bacterium RIFCSPLOWO2_01_FULL_43_12</name>
    <dbReference type="NCBI Taxonomy" id="1802162"/>
    <lineage>
        <taxon>Bacteria</taxon>
        <taxon>Candidatus Spechtiibacteriota</taxon>
    </lineage>
</organism>
<sequence length="475" mass="53860">MTKRQRTILFGAFFFLFLASILPMLLYTRGYRIDFEALKLVETGGIDLNIITADTKVYLDDELKTETSFVFKNAVFRNILPGNYDAVIEKTGYKSWYKKIPVMAGQVNKFLDIRLFPEEMMPTIVAEHVQEVFPSPDLKFALVQSESNISEGTVAQKGIQLLLSDNNRETIRPILALASGESIKEILWSWNSDIFFIFGQSATGDFAYSGSVRNPQELTSWSSFLKNNFPAAYLEANIRIPANSTETLYIMRRNADSTFSFNKINLGERTITTDILKDIMAYQINNNDIFYISKEGVIYSANIENGESTQLSPTAISRVSADSKLIVRDDKLAVIVINRGELFLWETEKPLIKVGQNVLGAVFSPDREKFLYWGNEQVNIYWAEEVFGPPLRAIGDKEVISGYSPIKNVGWTGDSASYVVLQIPDKIVFAELDSRDRRNIAEYRVRASSKIFGVDRSVRKILTVIDGNMVYLHYN</sequence>
<protein>
    <recommendedName>
        <fullName evidence="4">PEGA domain-containing protein</fullName>
    </recommendedName>
</protein>
<dbReference type="SUPFAM" id="SSF82171">
    <property type="entry name" value="DPP6 N-terminal domain-like"/>
    <property type="match status" value="1"/>
</dbReference>
<keyword evidence="1" id="KW-1133">Transmembrane helix</keyword>
<reference evidence="2 3" key="1">
    <citation type="journal article" date="2016" name="Nat. Commun.">
        <title>Thousands of microbial genomes shed light on interconnected biogeochemical processes in an aquifer system.</title>
        <authorList>
            <person name="Anantharaman K."/>
            <person name="Brown C.T."/>
            <person name="Hug L.A."/>
            <person name="Sharon I."/>
            <person name="Castelle C.J."/>
            <person name="Probst A.J."/>
            <person name="Thomas B.C."/>
            <person name="Singh A."/>
            <person name="Wilkins M.J."/>
            <person name="Karaoz U."/>
            <person name="Brodie E.L."/>
            <person name="Williams K.H."/>
            <person name="Hubbard S.S."/>
            <person name="Banfield J.F."/>
        </authorList>
    </citation>
    <scope>NUCLEOTIDE SEQUENCE [LARGE SCALE GENOMIC DNA]</scope>
</reference>
<evidence type="ECO:0000313" key="3">
    <source>
        <dbReference type="Proteomes" id="UP000178835"/>
    </source>
</evidence>
<comment type="caution">
    <text evidence="2">The sequence shown here is derived from an EMBL/GenBank/DDBJ whole genome shotgun (WGS) entry which is preliminary data.</text>
</comment>
<keyword evidence="1" id="KW-0812">Transmembrane</keyword>
<dbReference type="AlphaFoldDB" id="A0A1G2HEQ8"/>
<proteinExistence type="predicted"/>
<evidence type="ECO:0000256" key="1">
    <source>
        <dbReference type="SAM" id="Phobius"/>
    </source>
</evidence>
<evidence type="ECO:0000313" key="2">
    <source>
        <dbReference type="EMBL" id="OGZ60869.1"/>
    </source>
</evidence>
<keyword evidence="1" id="KW-0472">Membrane</keyword>